<dbReference type="PROSITE" id="PS51717">
    <property type="entry name" value="G_VLIG"/>
    <property type="match status" value="1"/>
</dbReference>
<name>A0AAV1QKN5_SCOSC</name>
<dbReference type="Proteomes" id="UP001314229">
    <property type="component" value="Unassembled WGS sequence"/>
</dbReference>
<dbReference type="InterPro" id="IPR030383">
    <property type="entry name" value="G_VLIG_dom"/>
</dbReference>
<dbReference type="GO" id="GO:0005525">
    <property type="term" value="F:GTP binding"/>
    <property type="evidence" value="ECO:0007669"/>
    <property type="project" value="InterPro"/>
</dbReference>
<dbReference type="Pfam" id="PF25974">
    <property type="entry name" value="URGCP_9th"/>
    <property type="match status" value="1"/>
</dbReference>
<keyword evidence="3" id="KW-1185">Reference proteome</keyword>
<sequence>MEKKSSIKAFTDVLDYDMVKNNWNTPGLWHGTPPMAPVNTGYSEAVADLKRNLLVKTNQSNQASKIPEFLEWIKSLWKAVKYENFIFSFRNTLVAQAYDNLCKEFSQWEWQFRKEILSWQKEAELEILNSDIGSDIQNWSTLVEPKKIEVSEKIASEEGKIKVKLTNYYKGKDQNVNMIEKYKTDFLKSISNLATEVKNAANNKLDYVLNLKKSSKQVQDIQSEYRGRIEEEVMKLLKACKDKDKLSDEQLTDEFEKMWTEATKHVSGLKERDIAASILNQLRKNFSNRNVNENFQQIRDLKQFGKDPFKTTRDHLDSLWDKAGAVIWRRGDLQNFAESVIESCTR</sequence>
<organism evidence="2 3">
    <name type="scientific">Scomber scombrus</name>
    <name type="common">Atlantic mackerel</name>
    <name type="synonym">Scomber vernalis</name>
    <dbReference type="NCBI Taxonomy" id="13677"/>
    <lineage>
        <taxon>Eukaryota</taxon>
        <taxon>Metazoa</taxon>
        <taxon>Chordata</taxon>
        <taxon>Craniata</taxon>
        <taxon>Vertebrata</taxon>
        <taxon>Euteleostomi</taxon>
        <taxon>Actinopterygii</taxon>
        <taxon>Neopterygii</taxon>
        <taxon>Teleostei</taxon>
        <taxon>Neoteleostei</taxon>
        <taxon>Acanthomorphata</taxon>
        <taxon>Pelagiaria</taxon>
        <taxon>Scombriformes</taxon>
        <taxon>Scombridae</taxon>
        <taxon>Scomber</taxon>
    </lineage>
</organism>
<protein>
    <submittedName>
        <fullName evidence="2">Interferon-induced very large GTPase 1-like</fullName>
    </submittedName>
</protein>
<evidence type="ECO:0000313" key="3">
    <source>
        <dbReference type="Proteomes" id="UP001314229"/>
    </source>
</evidence>
<dbReference type="AlphaFoldDB" id="A0AAV1QKN5"/>
<gene>
    <name evidence="2" type="ORF">FSCOSCO3_A034823</name>
</gene>
<evidence type="ECO:0000259" key="1">
    <source>
        <dbReference type="PROSITE" id="PS51717"/>
    </source>
</evidence>
<evidence type="ECO:0000313" key="2">
    <source>
        <dbReference type="EMBL" id="CAK6983690.1"/>
    </source>
</evidence>
<accession>A0AAV1QKN5</accession>
<feature type="domain" description="VLIG-type G" evidence="1">
    <location>
        <begin position="1"/>
        <end position="74"/>
    </location>
</feature>
<dbReference type="PANTHER" id="PTHR14819">
    <property type="entry name" value="GTP-BINDING"/>
    <property type="match status" value="1"/>
</dbReference>
<dbReference type="EMBL" id="CAWUFR010001419">
    <property type="protein sequence ID" value="CAK6983690.1"/>
    <property type="molecule type" value="Genomic_DNA"/>
</dbReference>
<reference evidence="2 3" key="1">
    <citation type="submission" date="2024-01" db="EMBL/GenBank/DDBJ databases">
        <authorList>
            <person name="Alioto T."/>
            <person name="Alioto T."/>
            <person name="Gomez Garrido J."/>
        </authorList>
    </citation>
    <scope>NUCLEOTIDE SEQUENCE [LARGE SCALE GENOMIC DNA]</scope>
</reference>
<proteinExistence type="predicted"/>
<dbReference type="InterPro" id="IPR058641">
    <property type="entry name" value="GVIN1_dom"/>
</dbReference>
<dbReference type="InterPro" id="IPR052986">
    <property type="entry name" value="VLIG_GTPase"/>
</dbReference>
<comment type="caution">
    <text evidence="2">The sequence shown here is derived from an EMBL/GenBank/DDBJ whole genome shotgun (WGS) entry which is preliminary data.</text>
</comment>
<dbReference type="PANTHER" id="PTHR14819:SF9">
    <property type="entry name" value="UP-REGULATOR OF CELL PROLIFERATION-LIKE"/>
    <property type="match status" value="1"/>
</dbReference>
<feature type="non-terminal residue" evidence="2">
    <location>
        <position position="346"/>
    </location>
</feature>